<proteinExistence type="predicted"/>
<evidence type="ECO:0000313" key="2">
    <source>
        <dbReference type="EMBL" id="KAJ4393750.1"/>
    </source>
</evidence>
<feature type="signal peptide" evidence="1">
    <location>
        <begin position="1"/>
        <end position="21"/>
    </location>
</feature>
<comment type="caution">
    <text evidence="2">The sequence shown here is derived from an EMBL/GenBank/DDBJ whole genome shotgun (WGS) entry which is preliminary data.</text>
</comment>
<keyword evidence="3" id="KW-1185">Reference proteome</keyword>
<keyword evidence="1" id="KW-0732">Signal</keyword>
<feature type="chain" id="PRO_5040825910" evidence="1">
    <location>
        <begin position="22"/>
        <end position="108"/>
    </location>
</feature>
<gene>
    <name evidence="2" type="ORF">N0V93_002965</name>
</gene>
<protein>
    <submittedName>
        <fullName evidence="2">Uncharacterized protein</fullName>
    </submittedName>
</protein>
<accession>A0A9W8YVS7</accession>
<reference evidence="2" key="1">
    <citation type="submission" date="2022-10" db="EMBL/GenBank/DDBJ databases">
        <title>Tapping the CABI collections for fungal endophytes: first genome assemblies for Collariella, Neodidymelliopsis, Ascochyta clinopodiicola, Didymella pomorum, Didymosphaeria variabile, Neocosmospora piperis and Neocucurbitaria cava.</title>
        <authorList>
            <person name="Hill R."/>
        </authorList>
    </citation>
    <scope>NUCLEOTIDE SEQUENCE</scope>
    <source>
        <strain evidence="2">IMI 355082</strain>
    </source>
</reference>
<dbReference type="AlphaFoldDB" id="A0A9W8YVS7"/>
<evidence type="ECO:0000256" key="1">
    <source>
        <dbReference type="SAM" id="SignalP"/>
    </source>
</evidence>
<sequence>MQQFTLFFACLTALLSGLVSAHPGHGHDGPITIIRARDLNDTDTGSNSTAFASDTIPVFQAAECVCPAAVCDSRMNAKSICECQAQAKLACYLATKGACPQPADNTCE</sequence>
<dbReference type="OrthoDB" id="4575749at2759"/>
<dbReference type="Proteomes" id="UP001140453">
    <property type="component" value="Unassembled WGS sequence"/>
</dbReference>
<organism evidence="2 3">
    <name type="scientific">Gnomoniopsis smithogilvyi</name>
    <dbReference type="NCBI Taxonomy" id="1191159"/>
    <lineage>
        <taxon>Eukaryota</taxon>
        <taxon>Fungi</taxon>
        <taxon>Dikarya</taxon>
        <taxon>Ascomycota</taxon>
        <taxon>Pezizomycotina</taxon>
        <taxon>Sordariomycetes</taxon>
        <taxon>Sordariomycetidae</taxon>
        <taxon>Diaporthales</taxon>
        <taxon>Gnomoniaceae</taxon>
        <taxon>Gnomoniopsis</taxon>
    </lineage>
</organism>
<name>A0A9W8YVS7_9PEZI</name>
<evidence type="ECO:0000313" key="3">
    <source>
        <dbReference type="Proteomes" id="UP001140453"/>
    </source>
</evidence>
<dbReference type="EMBL" id="JAPEVB010000002">
    <property type="protein sequence ID" value="KAJ4393750.1"/>
    <property type="molecule type" value="Genomic_DNA"/>
</dbReference>